<dbReference type="AlphaFoldDB" id="A0A1C7MSF5"/>
<dbReference type="Gene3D" id="2.60.120.200">
    <property type="match status" value="1"/>
</dbReference>
<dbReference type="SUPFAM" id="SSF49899">
    <property type="entry name" value="Concanavalin A-like lectins/glucanases"/>
    <property type="match status" value="1"/>
</dbReference>
<keyword evidence="5" id="KW-0732">Signal</keyword>
<feature type="region of interest" description="Disordered" evidence="4">
    <location>
        <begin position="82"/>
        <end position="119"/>
    </location>
</feature>
<dbReference type="GO" id="GO:0004553">
    <property type="term" value="F:hydrolase activity, hydrolyzing O-glycosyl compounds"/>
    <property type="evidence" value="ECO:0007669"/>
    <property type="project" value="InterPro"/>
</dbReference>
<proteinExistence type="inferred from homology"/>
<dbReference type="STRING" id="5627.A0A1C7MSF5"/>
<dbReference type="InterPro" id="IPR013320">
    <property type="entry name" value="ConA-like_dom_sf"/>
</dbReference>
<reference evidence="7 8" key="1">
    <citation type="submission" date="2016-03" db="EMBL/GenBank/DDBJ databases">
        <title>Whole genome sequencing of Grifola frondosa 9006-11.</title>
        <authorList>
            <person name="Min B."/>
            <person name="Park H."/>
            <person name="Kim J.-G."/>
            <person name="Cho H."/>
            <person name="Oh Y.-L."/>
            <person name="Kong W.-S."/>
            <person name="Choi I.-G."/>
        </authorList>
    </citation>
    <scope>NUCLEOTIDE SEQUENCE [LARGE SCALE GENOMIC DNA]</scope>
    <source>
        <strain evidence="7 8">9006-11</strain>
    </source>
</reference>
<evidence type="ECO:0000256" key="2">
    <source>
        <dbReference type="ARBA" id="ARBA00022801"/>
    </source>
</evidence>
<feature type="signal peptide" evidence="5">
    <location>
        <begin position="1"/>
        <end position="18"/>
    </location>
</feature>
<sequence>MRIRLLFLLLLTVGTSDATFLSRRSESLIRTANNAGRHVIKRSAGLAHNLRLAYNGLRIQQQPGSAKMYCVNLPSNATGLTGGGGGGAAVSSSTVSQSGGGSTVTAPAPSPSGSANVSSPWKVAQSYQGSTFFDGWDFTNAADVTTDGIAQYIDQNTAQSANIIEINSAGNAVMRVETTPQVTGNRQSIRITTQYSYTGGLIILDAVHMPTGCGTWPAFWSNGPNWPVGGEIDMVEGVNDYTNNQATLHTDVGCTMPSSDPAALNITGTLIGTTDCSAADTGNAGCGIRASQTNSFGAAFNDINGGVYATLWDNAGISVFFFPRSAIPADITADAPQPSTWGQPMANFPASTCSPFKFFYNHTAIFDTTLCGVWAGAVWSAAGVPGQDQSCAQRTGVATCEDFVRSNGTAFSEAYWEVASVKIYQMSSD</sequence>
<feature type="domain" description="GH16" evidence="6">
    <location>
        <begin position="112"/>
        <end position="383"/>
    </location>
</feature>
<evidence type="ECO:0000313" key="8">
    <source>
        <dbReference type="Proteomes" id="UP000092993"/>
    </source>
</evidence>
<dbReference type="OMA" id="MYWSESD"/>
<dbReference type="PROSITE" id="PS51762">
    <property type="entry name" value="GH16_2"/>
    <property type="match status" value="1"/>
</dbReference>
<evidence type="ECO:0000313" key="7">
    <source>
        <dbReference type="EMBL" id="OBZ79820.1"/>
    </source>
</evidence>
<dbReference type="InterPro" id="IPR000757">
    <property type="entry name" value="Beta-glucanase-like"/>
</dbReference>
<evidence type="ECO:0000256" key="1">
    <source>
        <dbReference type="ARBA" id="ARBA00006865"/>
    </source>
</evidence>
<feature type="chain" id="PRO_5008889299" evidence="5">
    <location>
        <begin position="19"/>
        <end position="429"/>
    </location>
</feature>
<evidence type="ECO:0000256" key="3">
    <source>
        <dbReference type="ARBA" id="ARBA00023295"/>
    </source>
</evidence>
<dbReference type="PANTHER" id="PTHR10963">
    <property type="entry name" value="GLYCOSYL HYDROLASE-RELATED"/>
    <property type="match status" value="1"/>
</dbReference>
<keyword evidence="8" id="KW-1185">Reference proteome</keyword>
<dbReference type="FunFam" id="2.60.120.200:FF:000114">
    <property type="entry name" value="Probable endo-1,3(4)-beta-glucanase NFIA_089530"/>
    <property type="match status" value="1"/>
</dbReference>
<organism evidence="7 8">
    <name type="scientific">Grifola frondosa</name>
    <name type="common">Maitake</name>
    <name type="synonym">Polyporus frondosus</name>
    <dbReference type="NCBI Taxonomy" id="5627"/>
    <lineage>
        <taxon>Eukaryota</taxon>
        <taxon>Fungi</taxon>
        <taxon>Dikarya</taxon>
        <taxon>Basidiomycota</taxon>
        <taxon>Agaricomycotina</taxon>
        <taxon>Agaricomycetes</taxon>
        <taxon>Polyporales</taxon>
        <taxon>Grifolaceae</taxon>
        <taxon>Grifola</taxon>
    </lineage>
</organism>
<dbReference type="CDD" id="cd02181">
    <property type="entry name" value="GH16_fungal_Lam16A_glucanase"/>
    <property type="match status" value="1"/>
</dbReference>
<dbReference type="GO" id="GO:0009251">
    <property type="term" value="P:glucan catabolic process"/>
    <property type="evidence" value="ECO:0007669"/>
    <property type="project" value="TreeGrafter"/>
</dbReference>
<dbReference type="PANTHER" id="PTHR10963:SF24">
    <property type="entry name" value="GLYCOSIDASE C21B10.07-RELATED"/>
    <property type="match status" value="1"/>
</dbReference>
<accession>A0A1C7MSF5</accession>
<evidence type="ECO:0000259" key="6">
    <source>
        <dbReference type="PROSITE" id="PS51762"/>
    </source>
</evidence>
<keyword evidence="3 7" id="KW-0326">Glycosidase</keyword>
<comment type="caution">
    <text evidence="7">The sequence shown here is derived from an EMBL/GenBank/DDBJ whole genome shotgun (WGS) entry which is preliminary data.</text>
</comment>
<dbReference type="Pfam" id="PF26113">
    <property type="entry name" value="GH16_XgeA"/>
    <property type="match status" value="1"/>
</dbReference>
<protein>
    <submittedName>
        <fullName evidence="7">Putative glycosidase C21B10.07</fullName>
    </submittedName>
</protein>
<dbReference type="OrthoDB" id="192832at2759"/>
<name>A0A1C7MSF5_GRIFR</name>
<dbReference type="InterPro" id="IPR050546">
    <property type="entry name" value="Glycosyl_Hydrlase_16"/>
</dbReference>
<comment type="similarity">
    <text evidence="1">Belongs to the glycosyl hydrolase 16 family.</text>
</comment>
<evidence type="ECO:0000256" key="5">
    <source>
        <dbReference type="SAM" id="SignalP"/>
    </source>
</evidence>
<dbReference type="Proteomes" id="UP000092993">
    <property type="component" value="Unassembled WGS sequence"/>
</dbReference>
<dbReference type="EMBL" id="LUGG01000001">
    <property type="protein sequence ID" value="OBZ79820.1"/>
    <property type="molecule type" value="Genomic_DNA"/>
</dbReference>
<evidence type="ECO:0000256" key="4">
    <source>
        <dbReference type="SAM" id="MobiDB-lite"/>
    </source>
</evidence>
<gene>
    <name evidence="7" type="ORF">A0H81_00311</name>
</gene>
<keyword evidence="2" id="KW-0378">Hydrolase</keyword>